<evidence type="ECO:0000256" key="3">
    <source>
        <dbReference type="ARBA" id="ARBA00022490"/>
    </source>
</evidence>
<dbReference type="FunFam" id="2.60.120.920:FF:000030">
    <property type="entry name" value="probable E3 ubiquitin-protein ligase HECTD4 isoform X2"/>
    <property type="match status" value="1"/>
</dbReference>
<evidence type="ECO:0000256" key="5">
    <source>
        <dbReference type="ARBA" id="ARBA00022912"/>
    </source>
</evidence>
<organism evidence="12 13">
    <name type="scientific">Polypterus senegalus</name>
    <name type="common">Senegal bichir</name>
    <dbReference type="NCBI Taxonomy" id="55291"/>
    <lineage>
        <taxon>Eukaryota</taxon>
        <taxon>Metazoa</taxon>
        <taxon>Chordata</taxon>
        <taxon>Craniata</taxon>
        <taxon>Vertebrata</taxon>
        <taxon>Euteleostomi</taxon>
        <taxon>Actinopterygii</taxon>
        <taxon>Polypteriformes</taxon>
        <taxon>Polypteridae</taxon>
        <taxon>Polypterus</taxon>
    </lineage>
</organism>
<dbReference type="InterPro" id="IPR000387">
    <property type="entry name" value="Tyr_Pase_dom"/>
</dbReference>
<comment type="caution">
    <text evidence="12">The sequence shown here is derived from an EMBL/GenBank/DDBJ whole genome shotgun (WGS) entry which is preliminary data.</text>
</comment>
<evidence type="ECO:0000256" key="1">
    <source>
        <dbReference type="ARBA" id="ARBA00004496"/>
    </source>
</evidence>
<protein>
    <recommendedName>
        <fullName evidence="2">protein-tyrosine-phosphatase</fullName>
        <ecNumber evidence="2">3.1.3.48</ecNumber>
    </recommendedName>
</protein>
<feature type="region of interest" description="Disordered" evidence="8">
    <location>
        <begin position="994"/>
        <end position="1015"/>
    </location>
</feature>
<dbReference type="InterPro" id="IPR003595">
    <property type="entry name" value="Tyr_Pase_cat"/>
</dbReference>
<evidence type="ECO:0000256" key="4">
    <source>
        <dbReference type="ARBA" id="ARBA00022801"/>
    </source>
</evidence>
<feature type="region of interest" description="Disordered" evidence="8">
    <location>
        <begin position="1733"/>
        <end position="1755"/>
    </location>
</feature>
<dbReference type="PRINTS" id="PR00401">
    <property type="entry name" value="SH2DOMAIN"/>
</dbReference>
<accession>A0A8X7XJX4</accession>
<dbReference type="CDD" id="cd13735">
    <property type="entry name" value="SPRY_HECT_like"/>
    <property type="match status" value="1"/>
</dbReference>
<dbReference type="EC" id="3.1.3.48" evidence="2"/>
<dbReference type="PROSITE" id="PS50055">
    <property type="entry name" value="TYR_PHOSPHATASE_PTP"/>
    <property type="match status" value="1"/>
</dbReference>
<keyword evidence="5" id="KW-0904">Protein phosphatase</keyword>
<dbReference type="FunFam" id="3.90.190.10:FF:000018">
    <property type="entry name" value="Tyrosine-protein phosphatase non-receptor type"/>
    <property type="match status" value="1"/>
</dbReference>
<dbReference type="InterPro" id="IPR035781">
    <property type="entry name" value="SPRY_HECTD4"/>
</dbReference>
<keyword evidence="3" id="KW-0963">Cytoplasm</keyword>
<evidence type="ECO:0000256" key="7">
    <source>
        <dbReference type="PROSITE-ProRule" id="PRU00191"/>
    </source>
</evidence>
<comment type="subcellular location">
    <subcellularLocation>
        <location evidence="1">Cytoplasm</location>
    </subcellularLocation>
</comment>
<keyword evidence="12" id="KW-0436">Ligase</keyword>
<dbReference type="InterPro" id="IPR000242">
    <property type="entry name" value="PTP_cat"/>
</dbReference>
<dbReference type="FunFam" id="3.30.505.10:FF:000012">
    <property type="entry name" value="Tyrosine-protein phosphatase non-receptor type"/>
    <property type="match status" value="1"/>
</dbReference>
<evidence type="ECO:0000256" key="6">
    <source>
        <dbReference type="ARBA" id="ARBA00022999"/>
    </source>
</evidence>
<name>A0A8X7XJX4_POLSE</name>
<feature type="domain" description="SH2" evidence="9">
    <location>
        <begin position="2118"/>
        <end position="2222"/>
    </location>
</feature>
<keyword evidence="13" id="KW-1185">Reference proteome</keyword>
<sequence length="2597" mass="287091">MNISLGRMTFSMEDFVPVQVENLTGLESDWSEILTFETKNPTELAERLRAICGNQSNAYARLLEYRLNALRGLWNAQRQLALEEQQERENSGDEETLALLKRQGLLQQPEQAPFTSRMGLLLIFPLIQSQSRTDPSLCNITAEVLLSCLRDCQPLSLTKEPTDCLNGLESLLCSWLEDPNRSGLQIPLKHKENSAAALVALACARLLLLEGGPGSPSCLLGGKHVVSWGFEDMLSTPDNSSSGSESKDADLGRCLATDGLYLYTTNSYGKGISKLGSGLQGTLRGFVYCRNEELEAGWIAFSNCRLLHRPASFDNKPHYLFQIIDQFTLQAQNGVTAANPLHERIILMKKEGESSKCLNELLLSRMSRFRASHSATLAALTGSTITNTLKEDQSAVNTSCGLPLKTLRRTPMYTCGTYLVMLVSPPGGSGSSGTRSLFGGTSGLSSLKILASSLVFNISDGQFASRADLIDAPGSSLGRGALVTGLGACYDAMNNLIWTCSNDYMDQWCNPGNQAFHHVCKRLGVSHVITEPKEEMVPTSEVINQLLHHVGAMCIHQLNILAASSNLPISTFLGKQHPIESQHFSSICDIMEKAMVNGDTCIIRCILVVFQVVFKFFFNPQTERNREIVRRAGLLLWQLLMAPLDQIGDEIQKEVCLAISAGLNSLYPGEAELNNLLKLVLTEGERNSGLSRLRDVILTNLADQLQNNRFGSEDDEHYRLNDELLHYILKTVVRESCILITKCQTVAKDDFQKLLSTVPVASPSLQYLMAVQNHLLSNTVLIKPDEHDDSDSSLQGETLKVQVNISFNSNFLPFSLILSEEKCLVRSGLVQLMDRLCSLSGQRECGSNEKQTKKQRVATMAWAAFQVLANRCVEWEKVEVQSMFKAVDIFGVDMQIGKAILSQPACVSKLLSLLLDQRPSPKLVLIILQLCRAALPLMSVEDCGNVELPPWSYSIQTLDSDHDDPGDPASKIASLLLAKLADYVVPGCQTVLSPSASEPDTSLTRASPKNSLKMDKDLGEEGEAVDGKLSIFIHKREDQSSHEVLQPLLSSSEGRPFRLGTGANMEKVVKMDRDMTKTGCCEVITEEAASALRKATKWAQSGLIVSVGPPVEIVSQEAASGLSVGDKKKTAQTAICRERNTELARSDPVRPFISGHVANSMAAEVIALLHSLLTAPESNTALIWTSTAEKASSNCSSAWDVLSRALMFIPQLGKYAESILENGSSSGRKLAKLQAIARQAVAALCALGGFKETIKIGSEVQVLGKGVLGSVGVVMSINEQEGIAIVKFPCSDYRKTCKASDVLTVPVSRLCTPRSEALPLYKLSITEKVVQAVQSMLLPQEGSLSIHTSLPATGDGSSPVMAVVRLLAEIRTRACLVMAQLLEDSSFCEEFIQQCPAAVEVLNLVAQECSPGERLAVVEAQCERLRMLYRDCARPPPPPLQTDRRQPKEITWCPSRVFPPVRACMFSSHLTSVTFLADPSAGGGLPRGTFIYATSPVPVQAPSFYWEIEIVSYGDTDDDSGPIVSFGFATEAEKRDGAWTNPVGTCLFHNNGRAVHYNGSSLLQWKSVRLDVALVPGDVAGIGWERAEGTPPPPGQPSKGRVYFTYCGQRLTPFLEDVSGGMWPLVHIQKKNTKVRANFGCRPFAYAEGQAHRNAADLCIDLSEEISANFEALPFAMASDSDNDAGASVASDPGSHGPPCRIAAVATIQQQYDSDSSCHYKVELSYENLIMSGPNLHPPPIADDESDDDDDDDIPREDHYALLVKAWETKVFPTIRRRFRNEAERKSGLDQIKGALQLGMVDIARQTVEFLYEENGGIPRDLYLPTIEDIKDEANKFTIDKVRKGLTVVVRSPESNNTSSNTGGTSLPKFATRGMMKTFSLHGIVLDVDSMNELVQVETYLRSEGVLVRYWYPIDMLERPQAGSRRTAANGLVTLDSTNIQIHRELLRCEASLARLYCRMALLNIFAPKSPHTFTRLFHIPAIRDITLEHLQLLSNQLLAPSLADGTISSSSILLAQSIQHCIQGQNCSPTDLFYQGNAQPIREWLTVAITRALHQGEESLLDLTKQICSFLQNAPEQFPSEEFPVTESKINMDVSFPGAAFVIVSCKESQSGFRKEWFHGHLSGREAEKLLTEKGKNGSFLVRESQSHPGDFVLSVRTGDDKGESSDGKSKVTHVMIRCQDLKYDVGGGEKFDSLTDLVEHYKKNPMVETLGTVLQLKQPLNTTRINAAEIESRVRELSKLAEATDKFKQGFWEEFETLQQQECKLLYSRKEGQRPENKNKNRYKNILPFDHTRVVLNDGDPNEPGSDYINANKIMPEFDSKCNNTKLKKCYIATQGCLQNTISDFWRMVFQENSRVIVMTTKEVERGKSKCLRYWPDVSALKEYGAMRVRNVKETLAHDYILRELKLSKVGQGNTERTVWQYHFRTWPDHGVPGDPGGVLDFLEEVNHKQESIFEAGPIVVHCSAGIGRTGTFIVIDILIDIIREKGVDCDIDVPKTIQMVRSQRSGMVQTEAQYRFIYMAVQHYIETLQRRILEEQNQSNSDLEPEYISHSEHDTDLSEDADEDDDDETLEKTNPPNGIRHHLESKFAPELITL</sequence>
<dbReference type="EMBL" id="JAATIS010000094">
    <property type="protein sequence ID" value="KAG2470555.1"/>
    <property type="molecule type" value="Genomic_DNA"/>
</dbReference>
<dbReference type="PROSITE" id="PS00383">
    <property type="entry name" value="TYR_PHOSPHATASE_1"/>
    <property type="match status" value="1"/>
</dbReference>
<dbReference type="InterPro" id="IPR043366">
    <property type="entry name" value="HECTD4"/>
</dbReference>
<dbReference type="SUPFAM" id="SSF52799">
    <property type="entry name" value="(Phosphotyrosine protein) phosphatases II"/>
    <property type="match status" value="1"/>
</dbReference>
<dbReference type="SMART" id="SM00194">
    <property type="entry name" value="PTPc"/>
    <property type="match status" value="1"/>
</dbReference>
<dbReference type="InterPro" id="IPR016130">
    <property type="entry name" value="Tyr_Pase_AS"/>
</dbReference>
<evidence type="ECO:0000259" key="9">
    <source>
        <dbReference type="PROSITE" id="PS50001"/>
    </source>
</evidence>
<gene>
    <name evidence="12" type="primary">Hectd4_0</name>
    <name evidence="12" type="ORF">GTO96_0005669</name>
</gene>
<feature type="non-terminal residue" evidence="12">
    <location>
        <position position="2597"/>
    </location>
</feature>
<dbReference type="Pfam" id="PF00017">
    <property type="entry name" value="SH2"/>
    <property type="match status" value="1"/>
</dbReference>
<dbReference type="CDD" id="cd09931">
    <property type="entry name" value="SH2_C-SH2_SHP_like"/>
    <property type="match status" value="1"/>
</dbReference>
<dbReference type="SMART" id="SM00252">
    <property type="entry name" value="SH2"/>
    <property type="match status" value="1"/>
</dbReference>
<feature type="compositionally biased region" description="Polar residues" evidence="8">
    <location>
        <begin position="994"/>
        <end position="1010"/>
    </location>
</feature>
<evidence type="ECO:0000259" key="10">
    <source>
        <dbReference type="PROSITE" id="PS50055"/>
    </source>
</evidence>
<feature type="domain" description="Tyrosine specific protein phosphatases" evidence="11">
    <location>
        <begin position="2442"/>
        <end position="2518"/>
    </location>
</feature>
<dbReference type="InterPro" id="IPR029021">
    <property type="entry name" value="Prot-tyrosine_phosphatase-like"/>
</dbReference>
<dbReference type="InterPro" id="IPR000980">
    <property type="entry name" value="SH2"/>
</dbReference>
<feature type="compositionally biased region" description="Acidic residues" evidence="8">
    <location>
        <begin position="2560"/>
        <end position="2572"/>
    </location>
</feature>
<keyword evidence="6 7" id="KW-0727">SH2 domain</keyword>
<dbReference type="InterPro" id="IPR043136">
    <property type="entry name" value="B30.2/SPRY_sf"/>
</dbReference>
<feature type="region of interest" description="Disordered" evidence="8">
    <location>
        <begin position="2541"/>
        <end position="2597"/>
    </location>
</feature>
<proteinExistence type="predicted"/>
<evidence type="ECO:0000313" key="12">
    <source>
        <dbReference type="EMBL" id="KAG2470555.1"/>
    </source>
</evidence>
<dbReference type="PROSITE" id="PS50001">
    <property type="entry name" value="SH2"/>
    <property type="match status" value="1"/>
</dbReference>
<dbReference type="Gene3D" id="2.60.120.920">
    <property type="match status" value="1"/>
</dbReference>
<dbReference type="SUPFAM" id="SSF55550">
    <property type="entry name" value="SH2 domain"/>
    <property type="match status" value="1"/>
</dbReference>
<dbReference type="CDD" id="cd14605">
    <property type="entry name" value="PTPc-N11"/>
    <property type="match status" value="1"/>
</dbReference>
<evidence type="ECO:0000256" key="8">
    <source>
        <dbReference type="SAM" id="MobiDB-lite"/>
    </source>
</evidence>
<dbReference type="Proteomes" id="UP000886611">
    <property type="component" value="Unassembled WGS sequence"/>
</dbReference>
<dbReference type="PRINTS" id="PR00700">
    <property type="entry name" value="PRTYPHPHTASE"/>
</dbReference>
<dbReference type="GO" id="GO:0042593">
    <property type="term" value="P:glucose homeostasis"/>
    <property type="evidence" value="ECO:0007669"/>
    <property type="project" value="TreeGrafter"/>
</dbReference>
<evidence type="ECO:0000313" key="13">
    <source>
        <dbReference type="Proteomes" id="UP000886611"/>
    </source>
</evidence>
<dbReference type="Gene3D" id="3.90.190.10">
    <property type="entry name" value="Protein tyrosine phosphatase superfamily"/>
    <property type="match status" value="1"/>
</dbReference>
<evidence type="ECO:0000256" key="2">
    <source>
        <dbReference type="ARBA" id="ARBA00013064"/>
    </source>
</evidence>
<dbReference type="PROSITE" id="PS50056">
    <property type="entry name" value="TYR_PHOSPHATASE_2"/>
    <property type="match status" value="1"/>
</dbReference>
<evidence type="ECO:0000259" key="11">
    <source>
        <dbReference type="PROSITE" id="PS50056"/>
    </source>
</evidence>
<keyword evidence="4" id="KW-0378">Hydrolase</keyword>
<dbReference type="GO" id="GO:0016874">
    <property type="term" value="F:ligase activity"/>
    <property type="evidence" value="ECO:0007669"/>
    <property type="project" value="UniProtKB-KW"/>
</dbReference>
<feature type="compositionally biased region" description="Acidic residues" evidence="8">
    <location>
        <begin position="1742"/>
        <end position="1755"/>
    </location>
</feature>
<dbReference type="GO" id="GO:0005737">
    <property type="term" value="C:cytoplasm"/>
    <property type="evidence" value="ECO:0007669"/>
    <property type="project" value="UniProtKB-SubCell"/>
</dbReference>
<dbReference type="GO" id="GO:0004725">
    <property type="term" value="F:protein tyrosine phosphatase activity"/>
    <property type="evidence" value="ECO:0007669"/>
    <property type="project" value="UniProtKB-EC"/>
</dbReference>
<dbReference type="PANTHER" id="PTHR46435:SF1">
    <property type="entry name" value="E3 UBIQUITIN-PROTEIN LIGASE HECTD4-RELATED"/>
    <property type="match status" value="1"/>
</dbReference>
<reference evidence="12 13" key="1">
    <citation type="journal article" date="2021" name="Cell">
        <title>Tracing the genetic footprints of vertebrate landing in non-teleost ray-finned fishes.</title>
        <authorList>
            <person name="Bi X."/>
            <person name="Wang K."/>
            <person name="Yang L."/>
            <person name="Pan H."/>
            <person name="Jiang H."/>
            <person name="Wei Q."/>
            <person name="Fang M."/>
            <person name="Yu H."/>
            <person name="Zhu C."/>
            <person name="Cai Y."/>
            <person name="He Y."/>
            <person name="Gan X."/>
            <person name="Zeng H."/>
            <person name="Yu D."/>
            <person name="Zhu Y."/>
            <person name="Jiang H."/>
            <person name="Qiu Q."/>
            <person name="Yang H."/>
            <person name="Zhang Y.E."/>
            <person name="Wang W."/>
            <person name="Zhu M."/>
            <person name="He S."/>
            <person name="Zhang G."/>
        </authorList>
    </citation>
    <scope>NUCLEOTIDE SEQUENCE [LARGE SCALE GENOMIC DNA]</scope>
    <source>
        <strain evidence="12">Bchr_013</strain>
    </source>
</reference>
<dbReference type="Gene3D" id="3.30.505.10">
    <property type="entry name" value="SH2 domain"/>
    <property type="match status" value="1"/>
</dbReference>
<dbReference type="Pfam" id="PF00102">
    <property type="entry name" value="Y_phosphatase"/>
    <property type="match status" value="1"/>
</dbReference>
<dbReference type="PANTHER" id="PTHR46435">
    <property type="entry name" value="E3 UBIQUITIN-PROTEIN LIGASE HECTD4-RELATED"/>
    <property type="match status" value="1"/>
</dbReference>
<dbReference type="SMART" id="SM00404">
    <property type="entry name" value="PTPc_motif"/>
    <property type="match status" value="1"/>
</dbReference>
<feature type="domain" description="Tyrosine-protein phosphatase" evidence="10">
    <location>
        <begin position="2253"/>
        <end position="2527"/>
    </location>
</feature>
<feature type="non-terminal residue" evidence="12">
    <location>
        <position position="1"/>
    </location>
</feature>
<feature type="compositionally biased region" description="Basic and acidic residues" evidence="8">
    <location>
        <begin position="2550"/>
        <end position="2559"/>
    </location>
</feature>
<dbReference type="InterPro" id="IPR036860">
    <property type="entry name" value="SH2_dom_sf"/>
</dbReference>